<reference evidence="2 3" key="1">
    <citation type="submission" date="2024-02" db="EMBL/GenBank/DDBJ databases">
        <authorList>
            <person name="Chen Y."/>
            <person name="Shah S."/>
            <person name="Dougan E. K."/>
            <person name="Thang M."/>
            <person name="Chan C."/>
        </authorList>
    </citation>
    <scope>NUCLEOTIDE SEQUENCE [LARGE SCALE GENOMIC DNA]</scope>
</reference>
<keyword evidence="3" id="KW-1185">Reference proteome</keyword>
<dbReference type="EMBL" id="CAXAMM010023470">
    <property type="protein sequence ID" value="CAK9053670.1"/>
    <property type="molecule type" value="Genomic_DNA"/>
</dbReference>
<comment type="caution">
    <text evidence="2">The sequence shown here is derived from an EMBL/GenBank/DDBJ whole genome shotgun (WGS) entry which is preliminary data.</text>
</comment>
<feature type="compositionally biased region" description="Polar residues" evidence="1">
    <location>
        <begin position="44"/>
        <end position="53"/>
    </location>
</feature>
<accession>A0ABP0MQB3</accession>
<gene>
    <name evidence="2" type="ORF">SCF082_LOCUS29223</name>
</gene>
<feature type="region of interest" description="Disordered" evidence="1">
    <location>
        <begin position="31"/>
        <end position="53"/>
    </location>
</feature>
<organism evidence="2 3">
    <name type="scientific">Durusdinium trenchii</name>
    <dbReference type="NCBI Taxonomy" id="1381693"/>
    <lineage>
        <taxon>Eukaryota</taxon>
        <taxon>Sar</taxon>
        <taxon>Alveolata</taxon>
        <taxon>Dinophyceae</taxon>
        <taxon>Suessiales</taxon>
        <taxon>Symbiodiniaceae</taxon>
        <taxon>Durusdinium</taxon>
    </lineage>
</organism>
<evidence type="ECO:0000313" key="3">
    <source>
        <dbReference type="Proteomes" id="UP001642464"/>
    </source>
</evidence>
<feature type="region of interest" description="Disordered" evidence="1">
    <location>
        <begin position="1"/>
        <end position="20"/>
    </location>
</feature>
<protein>
    <submittedName>
        <fullName evidence="2">Uncharacterized protein</fullName>
    </submittedName>
</protein>
<sequence>MNGHSGDQVDALRSLDPHDAKTVAKQLCYRIPESKARGRRTLGSRRSQSPKVR</sequence>
<name>A0ABP0MQB3_9DINO</name>
<proteinExistence type="predicted"/>
<evidence type="ECO:0000256" key="1">
    <source>
        <dbReference type="SAM" id="MobiDB-lite"/>
    </source>
</evidence>
<dbReference type="Proteomes" id="UP001642464">
    <property type="component" value="Unassembled WGS sequence"/>
</dbReference>
<evidence type="ECO:0000313" key="2">
    <source>
        <dbReference type="EMBL" id="CAK9053670.1"/>
    </source>
</evidence>